<evidence type="ECO:0000313" key="1">
    <source>
        <dbReference type="EMBL" id="MBK0400634.1"/>
    </source>
</evidence>
<organism evidence="1 2">
    <name type="scientific">Thermohalobaculum xanthum</name>
    <dbReference type="NCBI Taxonomy" id="2753746"/>
    <lineage>
        <taxon>Bacteria</taxon>
        <taxon>Pseudomonadati</taxon>
        <taxon>Pseudomonadota</taxon>
        <taxon>Alphaproteobacteria</taxon>
        <taxon>Rhodobacterales</taxon>
        <taxon>Paracoccaceae</taxon>
        <taxon>Thermohalobaculum</taxon>
    </lineage>
</organism>
<gene>
    <name evidence="1" type="ORF">H0I76_15655</name>
</gene>
<accession>A0A8J7M971</accession>
<dbReference type="AlphaFoldDB" id="A0A8J7M971"/>
<dbReference type="EMBL" id="JAEHHL010000009">
    <property type="protein sequence ID" value="MBK0400634.1"/>
    <property type="molecule type" value="Genomic_DNA"/>
</dbReference>
<comment type="caution">
    <text evidence="1">The sequence shown here is derived from an EMBL/GenBank/DDBJ whole genome shotgun (WGS) entry which is preliminary data.</text>
</comment>
<keyword evidence="2" id="KW-1185">Reference proteome</keyword>
<evidence type="ECO:0000313" key="2">
    <source>
        <dbReference type="Proteomes" id="UP000655420"/>
    </source>
</evidence>
<reference evidence="1" key="1">
    <citation type="submission" date="2020-12" db="EMBL/GenBank/DDBJ databases">
        <title>Bacterial taxonomy.</title>
        <authorList>
            <person name="Pan X."/>
        </authorList>
    </citation>
    <scope>NUCLEOTIDE SEQUENCE</scope>
    <source>
        <strain evidence="1">M0105</strain>
    </source>
</reference>
<protein>
    <submittedName>
        <fullName evidence="1">Uncharacterized protein</fullName>
    </submittedName>
</protein>
<dbReference type="Proteomes" id="UP000655420">
    <property type="component" value="Unassembled WGS sequence"/>
</dbReference>
<proteinExistence type="predicted"/>
<name>A0A8J7M971_9RHOB</name>
<sequence length="83" mass="9391">MMPHRRMPIDELDWRLRDALSRHRLTGWPLKFAVSFVSLCKRGRSPSSKQIKIAREIVADLRAGTAGPLVEDIEPLLDDEAGP</sequence>
<dbReference type="RefSeq" id="WP_200611760.1">
    <property type="nucleotide sequence ID" value="NZ_JAEHHL010000009.1"/>
</dbReference>